<organism evidence="2">
    <name type="scientific">Candidatus Kentrum sp. TC</name>
    <dbReference type="NCBI Taxonomy" id="2126339"/>
    <lineage>
        <taxon>Bacteria</taxon>
        <taxon>Pseudomonadati</taxon>
        <taxon>Pseudomonadota</taxon>
        <taxon>Gammaproteobacteria</taxon>
        <taxon>Candidatus Kentrum</taxon>
    </lineage>
</organism>
<accession>A0A450YRU7</accession>
<dbReference type="AlphaFoldDB" id="A0A450YRU7"/>
<dbReference type="EMBL" id="CAADFT010000033">
    <property type="protein sequence ID" value="VFK44235.1"/>
    <property type="molecule type" value="Genomic_DNA"/>
</dbReference>
<dbReference type="EMBL" id="CAADFW010000047">
    <property type="protein sequence ID" value="VFK60579.1"/>
    <property type="molecule type" value="Genomic_DNA"/>
</dbReference>
<gene>
    <name evidence="3" type="ORF">BECKTC1821D_GA0114238_11434</name>
    <name evidence="2" type="ORF">BECKTC1821E_GA0114239_10334</name>
    <name evidence="4" type="ORF">BECKTC1821F_GA0114240_10474</name>
</gene>
<feature type="transmembrane region" description="Helical" evidence="1">
    <location>
        <begin position="53"/>
        <end position="74"/>
    </location>
</feature>
<protein>
    <recommendedName>
        <fullName evidence="5">Haemolysin XhlA</fullName>
    </recommendedName>
</protein>
<reference evidence="2" key="1">
    <citation type="submission" date="2019-02" db="EMBL/GenBank/DDBJ databases">
        <authorList>
            <person name="Gruber-Vodicka R. H."/>
            <person name="Seah K. B. B."/>
        </authorList>
    </citation>
    <scope>NUCLEOTIDE SEQUENCE</scope>
    <source>
        <strain evidence="3">BECK_BZ123</strain>
        <strain evidence="2">BECK_BZ125</strain>
        <strain evidence="4">BECK_BZ126</strain>
    </source>
</reference>
<keyword evidence="1" id="KW-0812">Transmembrane</keyword>
<proteinExistence type="predicted"/>
<evidence type="ECO:0000313" key="3">
    <source>
        <dbReference type="EMBL" id="VFK51845.1"/>
    </source>
</evidence>
<keyword evidence="1" id="KW-0472">Membrane</keyword>
<evidence type="ECO:0000256" key="1">
    <source>
        <dbReference type="SAM" id="Phobius"/>
    </source>
</evidence>
<sequence>MKDSVEKQDKRTGERFGKIENEIAERLDKQDRKIAEGFQKQNQRIFALEKKTYAAGATLVVVISLIGSAIKMPWNLIAG</sequence>
<keyword evidence="1" id="KW-1133">Transmembrane helix</keyword>
<dbReference type="EMBL" id="CAADFS010000143">
    <property type="protein sequence ID" value="VFK51845.1"/>
    <property type="molecule type" value="Genomic_DNA"/>
</dbReference>
<evidence type="ECO:0000313" key="4">
    <source>
        <dbReference type="EMBL" id="VFK60579.1"/>
    </source>
</evidence>
<evidence type="ECO:0008006" key="5">
    <source>
        <dbReference type="Google" id="ProtNLM"/>
    </source>
</evidence>
<evidence type="ECO:0000313" key="2">
    <source>
        <dbReference type="EMBL" id="VFK44235.1"/>
    </source>
</evidence>
<name>A0A450YRU7_9GAMM</name>